<sequence>MPRAIFKNTFINSTKHYCVVILPLPFFASFCPHLARGGCRSIAFSTCRSLQ</sequence>
<comment type="caution">
    <text evidence="1">The sequence shown here is derived from an EMBL/GenBank/DDBJ whole genome shotgun (WGS) entry which is preliminary data.</text>
</comment>
<dbReference type="EMBL" id="CAVMJV010000020">
    <property type="protein sequence ID" value="CAK5066944.1"/>
    <property type="molecule type" value="Genomic_DNA"/>
</dbReference>
<keyword evidence="2" id="KW-1185">Reference proteome</keyword>
<protein>
    <submittedName>
        <fullName evidence="1">Uncharacterized protein</fullName>
    </submittedName>
</protein>
<gene>
    <name evidence="1" type="ORF">MENTE1834_LOCUS17703</name>
</gene>
<organism evidence="1 2">
    <name type="scientific">Meloidogyne enterolobii</name>
    <name type="common">Root-knot nematode worm</name>
    <name type="synonym">Meloidogyne mayaguensis</name>
    <dbReference type="NCBI Taxonomy" id="390850"/>
    <lineage>
        <taxon>Eukaryota</taxon>
        <taxon>Metazoa</taxon>
        <taxon>Ecdysozoa</taxon>
        <taxon>Nematoda</taxon>
        <taxon>Chromadorea</taxon>
        <taxon>Rhabditida</taxon>
        <taxon>Tylenchina</taxon>
        <taxon>Tylenchomorpha</taxon>
        <taxon>Tylenchoidea</taxon>
        <taxon>Meloidogynidae</taxon>
        <taxon>Meloidogyninae</taxon>
        <taxon>Meloidogyne</taxon>
    </lineage>
</organism>
<proteinExistence type="predicted"/>
<accession>A0ACB0YYB5</accession>
<reference evidence="1" key="1">
    <citation type="submission" date="2023-11" db="EMBL/GenBank/DDBJ databases">
        <authorList>
            <person name="Poullet M."/>
        </authorList>
    </citation>
    <scope>NUCLEOTIDE SEQUENCE</scope>
    <source>
        <strain evidence="1">E1834</strain>
    </source>
</reference>
<dbReference type="Proteomes" id="UP001497535">
    <property type="component" value="Unassembled WGS sequence"/>
</dbReference>
<evidence type="ECO:0000313" key="2">
    <source>
        <dbReference type="Proteomes" id="UP001497535"/>
    </source>
</evidence>
<name>A0ACB0YYB5_MELEN</name>
<evidence type="ECO:0000313" key="1">
    <source>
        <dbReference type="EMBL" id="CAK5066944.1"/>
    </source>
</evidence>